<dbReference type="PANTHER" id="PTHR12815">
    <property type="entry name" value="SORTING AND ASSEMBLY MACHINERY SAMM50 PROTEIN FAMILY MEMBER"/>
    <property type="match status" value="1"/>
</dbReference>
<gene>
    <name evidence="8" type="ORF">EHS25_008479</name>
</gene>
<comment type="subcellular location">
    <subcellularLocation>
        <location evidence="1">Mitochondrion outer membrane</location>
        <topology evidence="1">Multi-pass membrane protein</topology>
    </subcellularLocation>
</comment>
<proteinExistence type="inferred from homology"/>
<keyword evidence="9" id="KW-1185">Reference proteome</keyword>
<dbReference type="Pfam" id="PF01103">
    <property type="entry name" value="Omp85"/>
    <property type="match status" value="1"/>
</dbReference>
<dbReference type="OrthoDB" id="1724197at2759"/>
<dbReference type="InterPro" id="IPR000184">
    <property type="entry name" value="Bac_surfAg_D15"/>
</dbReference>
<dbReference type="Proteomes" id="UP000279259">
    <property type="component" value="Unassembled WGS sequence"/>
</dbReference>
<protein>
    <recommendedName>
        <fullName evidence="7">Bacterial surface antigen (D15) domain-containing protein</fullName>
    </recommendedName>
</protein>
<evidence type="ECO:0000256" key="3">
    <source>
        <dbReference type="ARBA" id="ARBA00022452"/>
    </source>
</evidence>
<comment type="similarity">
    <text evidence="2">Belongs to the SAM50/omp85 family.</text>
</comment>
<evidence type="ECO:0000256" key="4">
    <source>
        <dbReference type="ARBA" id="ARBA00022692"/>
    </source>
</evidence>
<keyword evidence="5" id="KW-0472">Membrane</keyword>
<dbReference type="InterPro" id="IPR039910">
    <property type="entry name" value="D15-like"/>
</dbReference>
<comment type="caution">
    <text evidence="8">The sequence shown here is derived from an EMBL/GenBank/DDBJ whole genome shotgun (WGS) entry which is preliminary data.</text>
</comment>
<feature type="domain" description="Bacterial surface antigen (D15)" evidence="7">
    <location>
        <begin position="232"/>
        <end position="494"/>
    </location>
</feature>
<dbReference type="GO" id="GO:0045040">
    <property type="term" value="P:protein insertion into mitochondrial outer membrane"/>
    <property type="evidence" value="ECO:0007669"/>
    <property type="project" value="TreeGrafter"/>
</dbReference>
<dbReference type="STRING" id="1890683.A0A427YLX9"/>
<evidence type="ECO:0000256" key="2">
    <source>
        <dbReference type="ARBA" id="ARBA00010913"/>
    </source>
</evidence>
<dbReference type="PANTHER" id="PTHR12815:SF18">
    <property type="entry name" value="SORTING AND ASSEMBLY MACHINERY COMPONENT 50 HOMOLOG"/>
    <property type="match status" value="1"/>
</dbReference>
<evidence type="ECO:0000256" key="6">
    <source>
        <dbReference type="SAM" id="MobiDB-lite"/>
    </source>
</evidence>
<dbReference type="Gene3D" id="2.40.160.50">
    <property type="entry name" value="membrane protein fhac: a member of the omp85/tpsb transporter family"/>
    <property type="match status" value="1"/>
</dbReference>
<dbReference type="GO" id="GO:0005741">
    <property type="term" value="C:mitochondrial outer membrane"/>
    <property type="evidence" value="ECO:0007669"/>
    <property type="project" value="UniProtKB-SubCell"/>
</dbReference>
<evidence type="ECO:0000256" key="1">
    <source>
        <dbReference type="ARBA" id="ARBA00004374"/>
    </source>
</evidence>
<dbReference type="EMBL" id="RSCD01000006">
    <property type="protein sequence ID" value="RSH92067.1"/>
    <property type="molecule type" value="Genomic_DNA"/>
</dbReference>
<evidence type="ECO:0000259" key="7">
    <source>
        <dbReference type="Pfam" id="PF01103"/>
    </source>
</evidence>
<feature type="region of interest" description="Disordered" evidence="6">
    <location>
        <begin position="1"/>
        <end position="82"/>
    </location>
</feature>
<keyword evidence="4" id="KW-0812">Transmembrane</keyword>
<feature type="compositionally biased region" description="Polar residues" evidence="6">
    <location>
        <begin position="25"/>
        <end position="42"/>
    </location>
</feature>
<keyword evidence="3" id="KW-1134">Transmembrane beta strand</keyword>
<name>A0A427YLX9_9TREE</name>
<evidence type="ECO:0000256" key="5">
    <source>
        <dbReference type="ARBA" id="ARBA00023136"/>
    </source>
</evidence>
<evidence type="ECO:0000313" key="8">
    <source>
        <dbReference type="EMBL" id="RSH92067.1"/>
    </source>
</evidence>
<sequence>MDPNAEDGPPRAEIVEVDVDLGESEQPSQFLPIQPPLSSSIFRSALERPQPLPSTPPAAPVSAPPRSPLSPEEEQQSHEEAFQRKLRGEYEAAQTRLGEVVTSNLDRPLRLTAIRLSPQPPTTRPSFLTSLLSPFLAPPNPHTPTWLHPAPPPPESLHDILRTTRALVAHLDRFGIFDMERAGVRLAPVRGGDEDEVELLLALRERGRLFLKAGTEVGGGEGGGNVTARIRNALGGGEAVEMNASIGTKTKSAYQASITTPLLGSPLLSFALSGFSFDRDNTAFASHHENAQGARAKLSAIAPWGTHDLTYEYVRRDITHLAPNASISVREHARPSTKASVIHTWTSDTRDDPWTGTSGRLLKLANEYAGLPGSSDLVHFFKSTLHSHTSRALFQGSNIHYSISSLTTLLFPLSRGTTELPDRTYVGGPNSLRGWKVGGVGLRDGVDSLGGDLSWALGLSLFAPIPKKEHWPLKIHSFLNVGKVVGYQQGEQAFSRL</sequence>
<feature type="compositionally biased region" description="Pro residues" evidence="6">
    <location>
        <begin position="50"/>
        <end position="68"/>
    </location>
</feature>
<accession>A0A427YLX9</accession>
<reference evidence="8 9" key="1">
    <citation type="submission" date="2018-11" db="EMBL/GenBank/DDBJ databases">
        <title>Genome sequence of Saitozyma podzolica DSM 27192.</title>
        <authorList>
            <person name="Aliyu H."/>
            <person name="Gorte O."/>
            <person name="Ochsenreither K."/>
        </authorList>
    </citation>
    <scope>NUCLEOTIDE SEQUENCE [LARGE SCALE GENOMIC DNA]</scope>
    <source>
        <strain evidence="8 9">DSM 27192</strain>
    </source>
</reference>
<evidence type="ECO:0000313" key="9">
    <source>
        <dbReference type="Proteomes" id="UP000279259"/>
    </source>
</evidence>
<organism evidence="8 9">
    <name type="scientific">Saitozyma podzolica</name>
    <dbReference type="NCBI Taxonomy" id="1890683"/>
    <lineage>
        <taxon>Eukaryota</taxon>
        <taxon>Fungi</taxon>
        <taxon>Dikarya</taxon>
        <taxon>Basidiomycota</taxon>
        <taxon>Agaricomycotina</taxon>
        <taxon>Tremellomycetes</taxon>
        <taxon>Tremellales</taxon>
        <taxon>Trimorphomycetaceae</taxon>
        <taxon>Saitozyma</taxon>
    </lineage>
</organism>
<dbReference type="AlphaFoldDB" id="A0A427YLX9"/>